<gene>
    <name evidence="1" type="ORF">D0Z07_1550</name>
</gene>
<dbReference type="OrthoDB" id="2013972at2759"/>
<dbReference type="AlphaFoldDB" id="A0A9P7AZW9"/>
<organism evidence="1 2">
    <name type="scientific">Hyphodiscus hymeniophilus</name>
    <dbReference type="NCBI Taxonomy" id="353542"/>
    <lineage>
        <taxon>Eukaryota</taxon>
        <taxon>Fungi</taxon>
        <taxon>Dikarya</taxon>
        <taxon>Ascomycota</taxon>
        <taxon>Pezizomycotina</taxon>
        <taxon>Leotiomycetes</taxon>
        <taxon>Helotiales</taxon>
        <taxon>Hyphodiscaceae</taxon>
        <taxon>Hyphodiscus</taxon>
    </lineage>
</organism>
<dbReference type="EMBL" id="VNKQ01000004">
    <property type="protein sequence ID" value="KAG0651480.1"/>
    <property type="molecule type" value="Genomic_DNA"/>
</dbReference>
<dbReference type="GO" id="GO:0008168">
    <property type="term" value="F:methyltransferase activity"/>
    <property type="evidence" value="ECO:0007669"/>
    <property type="project" value="UniProtKB-KW"/>
</dbReference>
<dbReference type="SUPFAM" id="SSF53335">
    <property type="entry name" value="S-adenosyl-L-methionine-dependent methyltransferases"/>
    <property type="match status" value="1"/>
</dbReference>
<protein>
    <submittedName>
        <fullName evidence="1">Methyltransferase tdiE</fullName>
    </submittedName>
</protein>
<dbReference type="Gene3D" id="3.40.50.150">
    <property type="entry name" value="Vaccinia Virus protein VP39"/>
    <property type="match status" value="1"/>
</dbReference>
<dbReference type="GO" id="GO:0032259">
    <property type="term" value="P:methylation"/>
    <property type="evidence" value="ECO:0007669"/>
    <property type="project" value="UniProtKB-KW"/>
</dbReference>
<proteinExistence type="predicted"/>
<dbReference type="Proteomes" id="UP000785200">
    <property type="component" value="Unassembled WGS sequence"/>
</dbReference>
<evidence type="ECO:0000313" key="2">
    <source>
        <dbReference type="Proteomes" id="UP000785200"/>
    </source>
</evidence>
<keyword evidence="2" id="KW-1185">Reference proteome</keyword>
<keyword evidence="1" id="KW-0808">Transferase</keyword>
<name>A0A9P7AZW9_9HELO</name>
<comment type="caution">
    <text evidence="1">The sequence shown here is derived from an EMBL/GenBank/DDBJ whole genome shotgun (WGS) entry which is preliminary data.</text>
</comment>
<evidence type="ECO:0000313" key="1">
    <source>
        <dbReference type="EMBL" id="KAG0651480.1"/>
    </source>
</evidence>
<keyword evidence="1" id="KW-0489">Methyltransferase</keyword>
<reference evidence="1" key="1">
    <citation type="submission" date="2019-07" db="EMBL/GenBank/DDBJ databases">
        <title>Hyphodiscus hymeniophilus genome sequencing and assembly.</title>
        <authorList>
            <person name="Kramer G."/>
            <person name="Nodwell J."/>
        </authorList>
    </citation>
    <scope>NUCLEOTIDE SEQUENCE</scope>
    <source>
        <strain evidence="1">ATCC 34498</strain>
    </source>
</reference>
<sequence length="283" mass="32286">MSNGQEPDPPPIVQPEGNFDGDSAFGGVTTFTASYHPQYADADQSDISTTRTADSSIYRYRVENGRSYHAYKDGSEALYKPLGLCSLVPSNCKFEIDDMDDDWTYQQRFTFIHTRLMGQALDNWPKFFEQAFETSNLESGGYLELQECHVPCRSDDGTLKPYSVLSRWCSLMLECGRRLDKPGSVAPIAKQLMEEMGFVDVVEIQYKWPTNSWPEDAHLKELGMWNETNQRLGFEGASLAFFTRVLGWTVEELNGFLLELKACVEDRSIHAYWPIYVVYGRKP</sequence>
<accession>A0A9P7AZW9</accession>
<dbReference type="InterPro" id="IPR029063">
    <property type="entry name" value="SAM-dependent_MTases_sf"/>
</dbReference>